<reference evidence="1 2" key="1">
    <citation type="journal article" date="2008" name="J. Bacteriol.">
        <title>Genome sequence of a nephritogenic and highly transformable M49 strain of Streptococcus pyogenes.</title>
        <authorList>
            <person name="McShan W.M."/>
            <person name="Ferretti J.J."/>
            <person name="Karasawa T."/>
            <person name="Suvorov A.N."/>
            <person name="Lin S."/>
            <person name="Qin B."/>
            <person name="Jia H."/>
            <person name="Kenton S."/>
            <person name="Najar F."/>
            <person name="Wu H."/>
            <person name="Scott J."/>
            <person name="Roe B.A."/>
            <person name="Savic D.J."/>
        </authorList>
    </citation>
    <scope>NUCLEOTIDE SEQUENCE [LARGE SCALE GENOMIC DNA]</scope>
    <source>
        <strain evidence="1 2">NZ131</strain>
    </source>
</reference>
<dbReference type="KEGG" id="soz:Spy49_0169"/>
<dbReference type="Proteomes" id="UP000001039">
    <property type="component" value="Chromosome"/>
</dbReference>
<evidence type="ECO:0000313" key="1">
    <source>
        <dbReference type="EMBL" id="ACI60518.1"/>
    </source>
</evidence>
<gene>
    <name evidence="1" type="ordered locus">Spy49_0169</name>
</gene>
<accession>A0A0H3BWL3</accession>
<sequence length="69" mass="7597">MSKQEVRDSLSTVVGDLSLTTRENQIGSLFLDVQSDEDFGFKVVKVLKSKGIVLNALDESVCGFKFVVE</sequence>
<dbReference type="HOGENOM" id="CLU_193875_0_0_9"/>
<dbReference type="EMBL" id="CP000829">
    <property type="protein sequence ID" value="ACI60518.1"/>
    <property type="molecule type" value="Genomic_DNA"/>
</dbReference>
<organism evidence="1 2">
    <name type="scientific">Streptococcus pyogenes serotype M49 (strain NZ131)</name>
    <dbReference type="NCBI Taxonomy" id="471876"/>
    <lineage>
        <taxon>Bacteria</taxon>
        <taxon>Bacillati</taxon>
        <taxon>Bacillota</taxon>
        <taxon>Bacilli</taxon>
        <taxon>Lactobacillales</taxon>
        <taxon>Streptococcaceae</taxon>
        <taxon>Streptococcus</taxon>
    </lineage>
</organism>
<proteinExistence type="predicted"/>
<protein>
    <submittedName>
        <fullName evidence="1">Uncharacterized protein</fullName>
    </submittedName>
</protein>
<dbReference type="AlphaFoldDB" id="A0A0H3BWL3"/>
<name>A0A0H3BWL3_STRPZ</name>
<evidence type="ECO:0000313" key="2">
    <source>
        <dbReference type="Proteomes" id="UP000001039"/>
    </source>
</evidence>